<feature type="region of interest" description="Disordered" evidence="9">
    <location>
        <begin position="65"/>
        <end position="89"/>
    </location>
</feature>
<evidence type="ECO:0000256" key="6">
    <source>
        <dbReference type="ARBA" id="ARBA00023274"/>
    </source>
</evidence>
<evidence type="ECO:0000313" key="11">
    <source>
        <dbReference type="Proteomes" id="UP000366051"/>
    </source>
</evidence>
<evidence type="ECO:0000256" key="3">
    <source>
        <dbReference type="ARBA" id="ARBA00022730"/>
    </source>
</evidence>
<dbReference type="FunFam" id="1.20.58.110:FF:000001">
    <property type="entry name" value="30S ribosomal protein S20"/>
    <property type="match status" value="1"/>
</dbReference>
<keyword evidence="3 8" id="KW-0699">rRNA-binding</keyword>
<reference evidence="11" key="1">
    <citation type="submission" date="2019-11" db="EMBL/GenBank/DDBJ databases">
        <title>Genome sequence of Heliorestis convoluta strain HH, an alkaliphilic and minimalistic phototrophic bacterium from a soda lake in Egypt.</title>
        <authorList>
            <person name="Dewey E.D."/>
            <person name="Stokes L.M."/>
            <person name="Burchell B.M."/>
            <person name="Shaffer K.N."/>
            <person name="Huntington A.M."/>
            <person name="Baker J.M."/>
            <person name="Nadendla S."/>
            <person name="Giglio M.G."/>
            <person name="Touchman J.W."/>
            <person name="Blankenship R.E."/>
            <person name="Madigan M.T."/>
            <person name="Sattley W.M."/>
        </authorList>
    </citation>
    <scope>NUCLEOTIDE SEQUENCE [LARGE SCALE GENOMIC DNA]</scope>
    <source>
        <strain evidence="11">HH</strain>
    </source>
</reference>
<evidence type="ECO:0000256" key="8">
    <source>
        <dbReference type="HAMAP-Rule" id="MF_00500"/>
    </source>
</evidence>
<dbReference type="Gene3D" id="1.20.58.110">
    <property type="entry name" value="Ribosomal protein S20"/>
    <property type="match status" value="1"/>
</dbReference>
<dbReference type="GO" id="GO:0015935">
    <property type="term" value="C:small ribosomal subunit"/>
    <property type="evidence" value="ECO:0007669"/>
    <property type="project" value="TreeGrafter"/>
</dbReference>
<keyword evidence="11" id="KW-1185">Reference proteome</keyword>
<dbReference type="KEGG" id="hcv:FTV88_1817"/>
<dbReference type="GO" id="GO:0005829">
    <property type="term" value="C:cytosol"/>
    <property type="evidence" value="ECO:0007669"/>
    <property type="project" value="TreeGrafter"/>
</dbReference>
<name>A0A5Q2N5R6_9FIRM</name>
<dbReference type="Pfam" id="PF01649">
    <property type="entry name" value="Ribosomal_S20p"/>
    <property type="match status" value="1"/>
</dbReference>
<dbReference type="HAMAP" id="MF_00500">
    <property type="entry name" value="Ribosomal_bS20"/>
    <property type="match status" value="1"/>
</dbReference>
<evidence type="ECO:0000313" key="10">
    <source>
        <dbReference type="EMBL" id="QGG47915.1"/>
    </source>
</evidence>
<dbReference type="InterPro" id="IPR036510">
    <property type="entry name" value="Ribosomal_bS20_sf"/>
</dbReference>
<organism evidence="10 11">
    <name type="scientific">Heliorestis convoluta</name>
    <dbReference type="NCBI Taxonomy" id="356322"/>
    <lineage>
        <taxon>Bacteria</taxon>
        <taxon>Bacillati</taxon>
        <taxon>Bacillota</taxon>
        <taxon>Clostridia</taxon>
        <taxon>Eubacteriales</taxon>
        <taxon>Heliobacteriaceae</taxon>
        <taxon>Heliorestis</taxon>
    </lineage>
</organism>
<dbReference type="SUPFAM" id="SSF46992">
    <property type="entry name" value="Ribosomal protein S20"/>
    <property type="match status" value="1"/>
</dbReference>
<evidence type="ECO:0000256" key="2">
    <source>
        <dbReference type="ARBA" id="ARBA00007634"/>
    </source>
</evidence>
<evidence type="ECO:0000256" key="7">
    <source>
        <dbReference type="ARBA" id="ARBA00035136"/>
    </source>
</evidence>
<dbReference type="GO" id="GO:0006412">
    <property type="term" value="P:translation"/>
    <property type="evidence" value="ECO:0007669"/>
    <property type="project" value="UniProtKB-UniRule"/>
</dbReference>
<evidence type="ECO:0000256" key="1">
    <source>
        <dbReference type="ARBA" id="ARBA00003134"/>
    </source>
</evidence>
<protein>
    <recommendedName>
        <fullName evidence="7 8">Small ribosomal subunit protein bS20</fullName>
    </recommendedName>
</protein>
<comment type="similarity">
    <text evidence="2 8">Belongs to the bacterial ribosomal protein bS20 family.</text>
</comment>
<dbReference type="GO" id="GO:0003735">
    <property type="term" value="F:structural constituent of ribosome"/>
    <property type="evidence" value="ECO:0007669"/>
    <property type="project" value="InterPro"/>
</dbReference>
<dbReference type="EMBL" id="CP045875">
    <property type="protein sequence ID" value="QGG47915.1"/>
    <property type="molecule type" value="Genomic_DNA"/>
</dbReference>
<evidence type="ECO:0000256" key="5">
    <source>
        <dbReference type="ARBA" id="ARBA00022980"/>
    </source>
</evidence>
<dbReference type="InterPro" id="IPR002583">
    <property type="entry name" value="Ribosomal_bS20"/>
</dbReference>
<sequence>MPNIKSAIKRVKISRERNLKNASVRSALRTTIKRFEEAIASANVDNARVALAKAVRALDKAAAKGLVHKNQAARKKSRLTQKLNKAASQ</sequence>
<dbReference type="PANTHER" id="PTHR33398">
    <property type="entry name" value="30S RIBOSOMAL PROTEIN S20"/>
    <property type="match status" value="1"/>
</dbReference>
<dbReference type="Proteomes" id="UP000366051">
    <property type="component" value="Chromosome"/>
</dbReference>
<keyword evidence="6 8" id="KW-0687">Ribonucleoprotein</keyword>
<keyword evidence="4 8" id="KW-0694">RNA-binding</keyword>
<dbReference type="RefSeq" id="WP_153725206.1">
    <property type="nucleotide sequence ID" value="NZ_CP045875.1"/>
</dbReference>
<dbReference type="AlphaFoldDB" id="A0A5Q2N5R6"/>
<accession>A0A5Q2N5R6</accession>
<feature type="compositionally biased region" description="Polar residues" evidence="9">
    <location>
        <begin position="80"/>
        <end position="89"/>
    </location>
</feature>
<evidence type="ECO:0000256" key="9">
    <source>
        <dbReference type="SAM" id="MobiDB-lite"/>
    </source>
</evidence>
<dbReference type="GO" id="GO:0070181">
    <property type="term" value="F:small ribosomal subunit rRNA binding"/>
    <property type="evidence" value="ECO:0007669"/>
    <property type="project" value="TreeGrafter"/>
</dbReference>
<evidence type="ECO:0000256" key="4">
    <source>
        <dbReference type="ARBA" id="ARBA00022884"/>
    </source>
</evidence>
<comment type="function">
    <text evidence="1 8">Binds directly to 16S ribosomal RNA.</text>
</comment>
<gene>
    <name evidence="8 10" type="primary">rpsT</name>
    <name evidence="10" type="ORF">FTV88_1817</name>
</gene>
<keyword evidence="5 8" id="KW-0689">Ribosomal protein</keyword>
<proteinExistence type="inferred from homology"/>
<dbReference type="OrthoDB" id="9808392at2"/>
<dbReference type="PANTHER" id="PTHR33398:SF1">
    <property type="entry name" value="SMALL RIBOSOMAL SUBUNIT PROTEIN BS20C"/>
    <property type="match status" value="1"/>
</dbReference>
<dbReference type="NCBIfam" id="TIGR00029">
    <property type="entry name" value="S20"/>
    <property type="match status" value="1"/>
</dbReference>